<organism evidence="2 3">
    <name type="scientific">Pyxidicoccus fallax</name>
    <dbReference type="NCBI Taxonomy" id="394095"/>
    <lineage>
        <taxon>Bacteria</taxon>
        <taxon>Pseudomonadati</taxon>
        <taxon>Myxococcota</taxon>
        <taxon>Myxococcia</taxon>
        <taxon>Myxococcales</taxon>
        <taxon>Cystobacterineae</taxon>
        <taxon>Myxococcaceae</taxon>
        <taxon>Pyxidicoccus</taxon>
    </lineage>
</organism>
<feature type="non-terminal residue" evidence="2">
    <location>
        <position position="1"/>
    </location>
</feature>
<comment type="caution">
    <text evidence="2">The sequence shown here is derived from an EMBL/GenBank/DDBJ whole genome shotgun (WGS) entry which is preliminary data.</text>
</comment>
<reference evidence="2 3" key="1">
    <citation type="submission" date="2020-04" db="EMBL/GenBank/DDBJ databases">
        <title>Draft genome of Pyxidicoccus fallax type strain.</title>
        <authorList>
            <person name="Whitworth D.E."/>
        </authorList>
    </citation>
    <scope>NUCLEOTIDE SEQUENCE [LARGE SCALE GENOMIC DNA]</scope>
    <source>
        <strain evidence="2 3">DSM 14698</strain>
    </source>
</reference>
<evidence type="ECO:0000313" key="3">
    <source>
        <dbReference type="Proteomes" id="UP000518300"/>
    </source>
</evidence>
<dbReference type="AlphaFoldDB" id="A0A848LZR1"/>
<protein>
    <submittedName>
        <fullName evidence="2">L-asparaginase 1</fullName>
    </submittedName>
</protein>
<sequence>SIRDRVGGADMTPSAALVKLMQGLAYHPHSPEALARFIQTPVAGELTVGRPTVPPPAPGGRRPARRVRAA</sequence>
<evidence type="ECO:0000256" key="1">
    <source>
        <dbReference type="SAM" id="MobiDB-lite"/>
    </source>
</evidence>
<dbReference type="Gene3D" id="3.40.50.40">
    <property type="match status" value="1"/>
</dbReference>
<evidence type="ECO:0000313" key="2">
    <source>
        <dbReference type="EMBL" id="NMO23346.1"/>
    </source>
</evidence>
<dbReference type="SUPFAM" id="SSF53774">
    <property type="entry name" value="Glutaminase/Asparaginase"/>
    <property type="match status" value="1"/>
</dbReference>
<accession>A0A848LZR1</accession>
<proteinExistence type="predicted"/>
<feature type="region of interest" description="Disordered" evidence="1">
    <location>
        <begin position="46"/>
        <end position="70"/>
    </location>
</feature>
<dbReference type="InterPro" id="IPR027473">
    <property type="entry name" value="L-asparaginase_C"/>
</dbReference>
<name>A0A848LZR1_9BACT</name>
<dbReference type="Proteomes" id="UP000518300">
    <property type="component" value="Unassembled WGS sequence"/>
</dbReference>
<keyword evidence="3" id="KW-1185">Reference proteome</keyword>
<gene>
    <name evidence="2" type="ORF">HG543_52090</name>
</gene>
<dbReference type="InterPro" id="IPR036152">
    <property type="entry name" value="Asp/glu_Ase-like_sf"/>
</dbReference>
<dbReference type="EMBL" id="JABBJJ010000587">
    <property type="protein sequence ID" value="NMO23346.1"/>
    <property type="molecule type" value="Genomic_DNA"/>
</dbReference>